<evidence type="ECO:0000256" key="5">
    <source>
        <dbReference type="ARBA" id="ARBA00023065"/>
    </source>
</evidence>
<comment type="caution">
    <text evidence="10">The sequence shown here is derived from an EMBL/GenBank/DDBJ whole genome shotgun (WGS) entry which is preliminary data.</text>
</comment>
<proteinExistence type="inferred from homology"/>
<dbReference type="GO" id="GO:0005524">
    <property type="term" value="F:ATP binding"/>
    <property type="evidence" value="ECO:0007669"/>
    <property type="project" value="UniProtKB-UniRule"/>
</dbReference>
<keyword evidence="4 8" id="KW-0813">Transport</keyword>
<dbReference type="GO" id="GO:0045259">
    <property type="term" value="C:proton-transporting ATP synthase complex"/>
    <property type="evidence" value="ECO:0007669"/>
    <property type="project" value="UniProtKB-KW"/>
</dbReference>
<accession>A0A2S8F0E4</accession>
<dbReference type="InterPro" id="IPR020546">
    <property type="entry name" value="ATP_synth_F1_dsu/esu_N"/>
</dbReference>
<evidence type="ECO:0000259" key="9">
    <source>
        <dbReference type="Pfam" id="PF02823"/>
    </source>
</evidence>
<dbReference type="GO" id="GO:0046933">
    <property type="term" value="F:proton-transporting ATP synthase activity, rotational mechanism"/>
    <property type="evidence" value="ECO:0007669"/>
    <property type="project" value="UniProtKB-UniRule"/>
</dbReference>
<dbReference type="InterPro" id="IPR036771">
    <property type="entry name" value="ATPsynth_dsu/esu_N"/>
</dbReference>
<dbReference type="InterPro" id="IPR001469">
    <property type="entry name" value="ATP_synth_F1_dsu/esu"/>
</dbReference>
<evidence type="ECO:0000256" key="7">
    <source>
        <dbReference type="ARBA" id="ARBA00023196"/>
    </source>
</evidence>
<dbReference type="RefSeq" id="WP_105358188.1">
    <property type="nucleotide sequence ID" value="NZ_PUIA01000074.1"/>
</dbReference>
<dbReference type="HAMAP" id="MF_00530">
    <property type="entry name" value="ATP_synth_epsil_bac"/>
    <property type="match status" value="1"/>
</dbReference>
<dbReference type="EMBL" id="PUIA01000074">
    <property type="protein sequence ID" value="PQO25626.1"/>
    <property type="molecule type" value="Genomic_DNA"/>
</dbReference>
<gene>
    <name evidence="8" type="primary">atpC</name>
    <name evidence="10" type="ORF">C5Y96_22655</name>
</gene>
<name>A0A2S8F0E4_9BACT</name>
<dbReference type="Pfam" id="PF02823">
    <property type="entry name" value="ATP-synt_DE_N"/>
    <property type="match status" value="1"/>
</dbReference>
<dbReference type="Gene3D" id="2.60.15.10">
    <property type="entry name" value="F0F1 ATP synthase delta/epsilon subunit, N-terminal"/>
    <property type="match status" value="1"/>
</dbReference>
<comment type="function">
    <text evidence="1 8">Produces ATP from ADP in the presence of a proton gradient across the membrane.</text>
</comment>
<comment type="subunit">
    <text evidence="8">F-type ATPases have 2 components, CF(1) - the catalytic core - and CF(0) - the membrane proton channel. CF(1) has five subunits: alpha(3), beta(3), gamma(1), delta(1), epsilon(1). CF(0) has three main subunits: a, b and c.</text>
</comment>
<protein>
    <recommendedName>
        <fullName evidence="8">ATP synthase epsilon chain</fullName>
    </recommendedName>
    <alternativeName>
        <fullName evidence="8">ATP synthase F1 sector epsilon subunit</fullName>
    </alternativeName>
    <alternativeName>
        <fullName evidence="8">F-ATPase epsilon subunit</fullName>
    </alternativeName>
</protein>
<dbReference type="Proteomes" id="UP000240009">
    <property type="component" value="Unassembled WGS sequence"/>
</dbReference>
<dbReference type="GO" id="GO:0005886">
    <property type="term" value="C:plasma membrane"/>
    <property type="evidence" value="ECO:0007669"/>
    <property type="project" value="UniProtKB-SubCell"/>
</dbReference>
<comment type="similarity">
    <text evidence="3 8">Belongs to the ATPase epsilon chain family.</text>
</comment>
<comment type="subcellular location">
    <subcellularLocation>
        <location evidence="8">Cell membrane</location>
        <topology evidence="8">Peripheral membrane protein</topology>
    </subcellularLocation>
    <subcellularLocation>
        <location evidence="2">Endomembrane system</location>
        <topology evidence="2">Peripheral membrane protein</topology>
    </subcellularLocation>
</comment>
<evidence type="ECO:0000256" key="3">
    <source>
        <dbReference type="ARBA" id="ARBA00005712"/>
    </source>
</evidence>
<keyword evidence="6 8" id="KW-0472">Membrane</keyword>
<evidence type="ECO:0000256" key="2">
    <source>
        <dbReference type="ARBA" id="ARBA00004184"/>
    </source>
</evidence>
<keyword evidence="8" id="KW-0375">Hydrogen ion transport</keyword>
<dbReference type="AlphaFoldDB" id="A0A2S8F0E4"/>
<dbReference type="OrthoDB" id="9791445at2"/>
<keyword evidence="8" id="KW-0066">ATP synthesis</keyword>
<evidence type="ECO:0000256" key="6">
    <source>
        <dbReference type="ARBA" id="ARBA00023136"/>
    </source>
</evidence>
<dbReference type="GO" id="GO:0012505">
    <property type="term" value="C:endomembrane system"/>
    <property type="evidence" value="ECO:0007669"/>
    <property type="project" value="UniProtKB-SubCell"/>
</dbReference>
<evidence type="ECO:0000313" key="11">
    <source>
        <dbReference type="Proteomes" id="UP000240009"/>
    </source>
</evidence>
<keyword evidence="5 8" id="KW-0406">Ion transport</keyword>
<feature type="domain" description="ATP synthase F1 complex delta/epsilon subunit N-terminal" evidence="9">
    <location>
        <begin position="7"/>
        <end position="80"/>
    </location>
</feature>
<keyword evidence="7 8" id="KW-0139">CF(1)</keyword>
<evidence type="ECO:0000256" key="4">
    <source>
        <dbReference type="ARBA" id="ARBA00022448"/>
    </source>
</evidence>
<reference evidence="10 11" key="1">
    <citation type="submission" date="2018-02" db="EMBL/GenBank/DDBJ databases">
        <title>Comparative genomes isolates from brazilian mangrove.</title>
        <authorList>
            <person name="Araujo J.E."/>
            <person name="Taketani R.G."/>
            <person name="Silva M.C.P."/>
            <person name="Loureco M.V."/>
            <person name="Andreote F.D."/>
        </authorList>
    </citation>
    <scope>NUCLEOTIDE SEQUENCE [LARGE SCALE GENOMIC DNA]</scope>
    <source>
        <strain evidence="10 11">HEX-2 MGV</strain>
    </source>
</reference>
<keyword evidence="8" id="KW-1003">Cell membrane</keyword>
<organism evidence="10 11">
    <name type="scientific">Blastopirellula marina</name>
    <dbReference type="NCBI Taxonomy" id="124"/>
    <lineage>
        <taxon>Bacteria</taxon>
        <taxon>Pseudomonadati</taxon>
        <taxon>Planctomycetota</taxon>
        <taxon>Planctomycetia</taxon>
        <taxon>Pirellulales</taxon>
        <taxon>Pirellulaceae</taxon>
        <taxon>Blastopirellula</taxon>
    </lineage>
</organism>
<evidence type="ECO:0000256" key="1">
    <source>
        <dbReference type="ARBA" id="ARBA00003543"/>
    </source>
</evidence>
<sequence>MNDPRLDLIIRTPRAIIFEGRVDSLRVASETGQVGIRPRMEPLVLAVEPGLVLVKSSGQTTYAGTAGGLLRCDGKQAHFLTPLAVYGSELETVASQLEAALDSPSVELEARETLGRLERSILRELQDSDEKRGQPNGKGV</sequence>
<evidence type="ECO:0000256" key="8">
    <source>
        <dbReference type="HAMAP-Rule" id="MF_00530"/>
    </source>
</evidence>
<dbReference type="SUPFAM" id="SSF51344">
    <property type="entry name" value="Epsilon subunit of F1F0-ATP synthase N-terminal domain"/>
    <property type="match status" value="1"/>
</dbReference>
<evidence type="ECO:0000313" key="10">
    <source>
        <dbReference type="EMBL" id="PQO25626.1"/>
    </source>
</evidence>